<dbReference type="GO" id="GO:0071949">
    <property type="term" value="F:FAD binding"/>
    <property type="evidence" value="ECO:0007669"/>
    <property type="project" value="InterPro"/>
</dbReference>
<dbReference type="InterPro" id="IPR012951">
    <property type="entry name" value="BBE"/>
</dbReference>
<keyword evidence="9" id="KW-1185">Reference proteome</keyword>
<reference evidence="8" key="1">
    <citation type="submission" date="2022-10" db="EMBL/GenBank/DDBJ databases">
        <title>Tapping the CABI collections for fungal endophytes: first genome assemblies for Collariella, Neodidymelliopsis, Ascochyta clinopodiicola, Didymella pomorum, Didymosphaeria variabile, Neocosmospora piperis and Neocucurbitaria cava.</title>
        <authorList>
            <person name="Hill R."/>
        </authorList>
    </citation>
    <scope>NUCLEOTIDE SEQUENCE</scope>
    <source>
        <strain evidence="8">IMI 356814</strain>
    </source>
</reference>
<proteinExistence type="inferred from homology"/>
<keyword evidence="5" id="KW-0560">Oxidoreductase</keyword>
<dbReference type="InterPro" id="IPR006094">
    <property type="entry name" value="Oxid_FAD_bind_N"/>
</dbReference>
<evidence type="ECO:0000256" key="4">
    <source>
        <dbReference type="ARBA" id="ARBA00022827"/>
    </source>
</evidence>
<dbReference type="PANTHER" id="PTHR42973">
    <property type="entry name" value="BINDING OXIDOREDUCTASE, PUTATIVE (AFU_ORTHOLOGUE AFUA_1G17690)-RELATED"/>
    <property type="match status" value="1"/>
</dbReference>
<name>A0A9W9CI84_9PLEO</name>
<evidence type="ECO:0000313" key="9">
    <source>
        <dbReference type="Proteomes" id="UP001140560"/>
    </source>
</evidence>
<gene>
    <name evidence="8" type="ORF">N0V83_008734</name>
</gene>
<feature type="signal peptide" evidence="6">
    <location>
        <begin position="1"/>
        <end position="15"/>
    </location>
</feature>
<keyword evidence="3" id="KW-0285">Flavoprotein</keyword>
<feature type="domain" description="FAD-binding PCMH-type" evidence="7">
    <location>
        <begin position="49"/>
        <end position="222"/>
    </location>
</feature>
<evidence type="ECO:0000256" key="5">
    <source>
        <dbReference type="ARBA" id="ARBA00023002"/>
    </source>
</evidence>
<evidence type="ECO:0000256" key="1">
    <source>
        <dbReference type="ARBA" id="ARBA00001974"/>
    </source>
</evidence>
<dbReference type="GO" id="GO:0016491">
    <property type="term" value="F:oxidoreductase activity"/>
    <property type="evidence" value="ECO:0007669"/>
    <property type="project" value="UniProtKB-KW"/>
</dbReference>
<dbReference type="InterPro" id="IPR036318">
    <property type="entry name" value="FAD-bd_PCMH-like_sf"/>
</dbReference>
<evidence type="ECO:0000256" key="2">
    <source>
        <dbReference type="ARBA" id="ARBA00005466"/>
    </source>
</evidence>
<evidence type="ECO:0000256" key="3">
    <source>
        <dbReference type="ARBA" id="ARBA00022630"/>
    </source>
</evidence>
<dbReference type="SUPFAM" id="SSF56176">
    <property type="entry name" value="FAD-binding/transporter-associated domain-like"/>
    <property type="match status" value="1"/>
</dbReference>
<protein>
    <recommendedName>
        <fullName evidence="7">FAD-binding PCMH-type domain-containing protein</fullName>
    </recommendedName>
</protein>
<dbReference type="InterPro" id="IPR016166">
    <property type="entry name" value="FAD-bd_PCMH"/>
</dbReference>
<dbReference type="Pfam" id="PF01565">
    <property type="entry name" value="FAD_binding_4"/>
    <property type="match status" value="1"/>
</dbReference>
<feature type="chain" id="PRO_5040729880" description="FAD-binding PCMH-type domain-containing protein" evidence="6">
    <location>
        <begin position="16"/>
        <end position="473"/>
    </location>
</feature>
<dbReference type="InterPro" id="IPR016167">
    <property type="entry name" value="FAD-bd_PCMH_sub1"/>
</dbReference>
<dbReference type="EMBL" id="JAPEUY010000016">
    <property type="protein sequence ID" value="KAJ4365116.1"/>
    <property type="molecule type" value="Genomic_DNA"/>
</dbReference>
<dbReference type="PROSITE" id="PS51387">
    <property type="entry name" value="FAD_PCMH"/>
    <property type="match status" value="1"/>
</dbReference>
<evidence type="ECO:0000256" key="6">
    <source>
        <dbReference type="SAM" id="SignalP"/>
    </source>
</evidence>
<dbReference type="Pfam" id="PF08031">
    <property type="entry name" value="BBE"/>
    <property type="match status" value="1"/>
</dbReference>
<evidence type="ECO:0000259" key="7">
    <source>
        <dbReference type="PROSITE" id="PS51387"/>
    </source>
</evidence>
<dbReference type="OrthoDB" id="415825at2759"/>
<dbReference type="Proteomes" id="UP001140560">
    <property type="component" value="Unassembled WGS sequence"/>
</dbReference>
<organism evidence="8 9">
    <name type="scientific">Neocucurbitaria cava</name>
    <dbReference type="NCBI Taxonomy" id="798079"/>
    <lineage>
        <taxon>Eukaryota</taxon>
        <taxon>Fungi</taxon>
        <taxon>Dikarya</taxon>
        <taxon>Ascomycota</taxon>
        <taxon>Pezizomycotina</taxon>
        <taxon>Dothideomycetes</taxon>
        <taxon>Pleosporomycetidae</taxon>
        <taxon>Pleosporales</taxon>
        <taxon>Pleosporineae</taxon>
        <taxon>Cucurbitariaceae</taxon>
        <taxon>Neocucurbitaria</taxon>
    </lineage>
</organism>
<dbReference type="Gene3D" id="3.40.462.20">
    <property type="match status" value="1"/>
</dbReference>
<dbReference type="Gene3D" id="3.30.465.10">
    <property type="match status" value="1"/>
</dbReference>
<dbReference type="InterPro" id="IPR016169">
    <property type="entry name" value="FAD-bd_PCMH_sub2"/>
</dbReference>
<comment type="similarity">
    <text evidence="2">Belongs to the oxygen-dependent FAD-linked oxidoreductase family.</text>
</comment>
<accession>A0A9W9CI84</accession>
<dbReference type="AlphaFoldDB" id="A0A9W9CI84"/>
<keyword evidence="6" id="KW-0732">Signal</keyword>
<keyword evidence="4" id="KW-0274">FAD</keyword>
<dbReference type="Gene3D" id="3.30.43.10">
    <property type="entry name" value="Uridine Diphospho-n-acetylenolpyruvylglucosamine Reductase, domain 2"/>
    <property type="match status" value="1"/>
</dbReference>
<sequence length="473" mass="50253">MRVLSLLTLVSAVSALAVRQPDVASDLKSLVSTPSSVSVDIRARWSEFGAPLPAVVVRVTAEKDIAVIVKYCTKLGVPFLAQNGGIGWANTFNLGKYGVLIDLSGLNTVVISADKKVATIGGGASIGDTIAAANAAGALVITGNCNCVGALGALLGGGYDLGNLMGEVGFGVDNIISLRVILASGDIVTASKTENTDLFWALRGAGPNFGIVVSATVNSQPATAEDRTAFINNLFFTPDKLAQVAQAVEDLPLTPQQRVYLVLTSSGEPLNEPSILITGLLRKGTNETGRKAFAPFYALGPVSESSAITTYDHWNDANIGFCTRGDRKPSYSSTIKGMSAQKWPQIWELYKAFQAKGPNTAVLVERYNLTKAISAPVGSAAMNEALRRDAFAQAIFIPWYTDASLDAEAEQFGRNVRALLTRSSTPTNDPTYANFAHGDETLNAIYGTSLAKLKTLKKKYDPSNAFNQWFNIK</sequence>
<dbReference type="InterPro" id="IPR050416">
    <property type="entry name" value="FAD-linked_Oxidoreductase"/>
</dbReference>
<comment type="cofactor">
    <cofactor evidence="1">
        <name>FAD</name>
        <dbReference type="ChEBI" id="CHEBI:57692"/>
    </cofactor>
</comment>
<evidence type="ECO:0000313" key="8">
    <source>
        <dbReference type="EMBL" id="KAJ4365116.1"/>
    </source>
</evidence>
<dbReference type="PANTHER" id="PTHR42973:SF39">
    <property type="entry name" value="FAD-BINDING PCMH-TYPE DOMAIN-CONTAINING PROTEIN"/>
    <property type="match status" value="1"/>
</dbReference>
<comment type="caution">
    <text evidence="8">The sequence shown here is derived from an EMBL/GenBank/DDBJ whole genome shotgun (WGS) entry which is preliminary data.</text>
</comment>